<dbReference type="Proteomes" id="UP000658720">
    <property type="component" value="Unassembled WGS sequence"/>
</dbReference>
<sequence>MTNLAQKLRYGTQQSHTLAENTAYMKCFLKGIVEREPFRQLLANLYYVYSTLETALREHRDNQIISAIYFPELNRTDKLAKDLAYYYDANWQQEIQPTPCGKIYVDRLKTLAESDPALLIAHCYTRYLGDLSGGQSLKNIIRSALQLPEGEGTAMYEFDSLPSPGDRRQFKEIYRDVLNSLPLDEATMNRIVEEANYAFSLNRDVMHDLENLIRKAIGEHTFDLLTRQDRPGSTEARSTSGHAVALMVGE</sequence>
<dbReference type="EMBL" id="JADEVV010000032">
    <property type="protein sequence ID" value="MBE9254498.1"/>
    <property type="molecule type" value="Genomic_DNA"/>
</dbReference>
<evidence type="ECO:0000313" key="8">
    <source>
        <dbReference type="EMBL" id="MBE9254498.1"/>
    </source>
</evidence>
<comment type="catalytic activity">
    <reaction evidence="7">
        <text>heme b + 3 reduced [NADPH--hemoprotein reductase] + 3 O2 = biliverdin IXalpha + CO + Fe(2+) + 3 oxidized [NADPH--hemoprotein reductase] + 3 H2O + H(+)</text>
        <dbReference type="Rhea" id="RHEA:21764"/>
        <dbReference type="Rhea" id="RHEA-COMP:11964"/>
        <dbReference type="Rhea" id="RHEA-COMP:11965"/>
        <dbReference type="ChEBI" id="CHEBI:15377"/>
        <dbReference type="ChEBI" id="CHEBI:15378"/>
        <dbReference type="ChEBI" id="CHEBI:15379"/>
        <dbReference type="ChEBI" id="CHEBI:17245"/>
        <dbReference type="ChEBI" id="CHEBI:29033"/>
        <dbReference type="ChEBI" id="CHEBI:57618"/>
        <dbReference type="ChEBI" id="CHEBI:57991"/>
        <dbReference type="ChEBI" id="CHEBI:58210"/>
        <dbReference type="ChEBI" id="CHEBI:60344"/>
        <dbReference type="EC" id="1.14.14.18"/>
    </reaction>
</comment>
<dbReference type="Pfam" id="PF01126">
    <property type="entry name" value="Heme_oxygenase"/>
    <property type="match status" value="1"/>
</dbReference>
<comment type="caution">
    <text evidence="8">The sequence shown here is derived from an EMBL/GenBank/DDBJ whole genome shotgun (WGS) entry which is preliminary data.</text>
</comment>
<dbReference type="RefSeq" id="WP_194020084.1">
    <property type="nucleotide sequence ID" value="NZ_JADEVV010000032.1"/>
</dbReference>
<keyword evidence="3" id="KW-0349">Heme</keyword>
<dbReference type="PIRSF" id="PIRSF000343">
    <property type="entry name" value="Haem_Oase"/>
    <property type="match status" value="1"/>
</dbReference>
<evidence type="ECO:0000256" key="3">
    <source>
        <dbReference type="ARBA" id="ARBA00022617"/>
    </source>
</evidence>
<evidence type="ECO:0000256" key="4">
    <source>
        <dbReference type="ARBA" id="ARBA00022723"/>
    </source>
</evidence>
<keyword evidence="4" id="KW-0479">Metal-binding</keyword>
<dbReference type="CDD" id="cd19165">
    <property type="entry name" value="HemeO"/>
    <property type="match status" value="1"/>
</dbReference>
<dbReference type="PROSITE" id="PS00593">
    <property type="entry name" value="HEME_OXYGENASE"/>
    <property type="match status" value="1"/>
</dbReference>
<dbReference type="InterPro" id="IPR016053">
    <property type="entry name" value="Haem_Oase-like"/>
</dbReference>
<dbReference type="PANTHER" id="PTHR10720">
    <property type="entry name" value="HEME OXYGENASE"/>
    <property type="match status" value="1"/>
</dbReference>
<keyword evidence="9" id="KW-1185">Reference proteome</keyword>
<name>A0ABR9VVM4_9SYNC</name>
<evidence type="ECO:0000256" key="2">
    <source>
        <dbReference type="ARBA" id="ARBA00012360"/>
    </source>
</evidence>
<dbReference type="InterPro" id="IPR016084">
    <property type="entry name" value="Haem_Oase-like_multi-hlx"/>
</dbReference>
<dbReference type="SUPFAM" id="SSF48613">
    <property type="entry name" value="Heme oxygenase-like"/>
    <property type="match status" value="1"/>
</dbReference>
<accession>A0ABR9VVM4</accession>
<dbReference type="InterPro" id="IPR002051">
    <property type="entry name" value="Haem_Oase"/>
</dbReference>
<gene>
    <name evidence="8" type="ORF">IQ217_11725</name>
</gene>
<dbReference type="Gene3D" id="1.20.910.10">
    <property type="entry name" value="Heme oxygenase-like"/>
    <property type="match status" value="1"/>
</dbReference>
<comment type="similarity">
    <text evidence="1">Belongs to the heme oxygenase family.</text>
</comment>
<reference evidence="8 9" key="1">
    <citation type="submission" date="2020-10" db="EMBL/GenBank/DDBJ databases">
        <authorList>
            <person name="Castelo-Branco R."/>
            <person name="Eusebio N."/>
            <person name="Adriana R."/>
            <person name="Vieira A."/>
            <person name="Brugerolle De Fraissinette N."/>
            <person name="Rezende De Castro R."/>
            <person name="Schneider M.P."/>
            <person name="Vasconcelos V."/>
            <person name="Leao P.N."/>
        </authorList>
    </citation>
    <scope>NUCLEOTIDE SEQUENCE [LARGE SCALE GENOMIC DNA]</scope>
    <source>
        <strain evidence="8 9">LEGE 00031</strain>
    </source>
</reference>
<evidence type="ECO:0000256" key="1">
    <source>
        <dbReference type="ARBA" id="ARBA00006134"/>
    </source>
</evidence>
<protein>
    <recommendedName>
        <fullName evidence="2">heme oxygenase (biliverdin-producing)</fullName>
        <ecNumber evidence="2">1.14.14.18</ecNumber>
    </recommendedName>
</protein>
<dbReference type="InterPro" id="IPR018207">
    <property type="entry name" value="Haem_oxygenase_CS"/>
</dbReference>
<evidence type="ECO:0000313" key="9">
    <source>
        <dbReference type="Proteomes" id="UP000658720"/>
    </source>
</evidence>
<keyword evidence="5" id="KW-0560">Oxidoreductase</keyword>
<keyword evidence="6" id="KW-0408">Iron</keyword>
<evidence type="ECO:0000256" key="7">
    <source>
        <dbReference type="ARBA" id="ARBA00048328"/>
    </source>
</evidence>
<organism evidence="8 9">
    <name type="scientific">Synechocystis salina LEGE 00031</name>
    <dbReference type="NCBI Taxonomy" id="1828736"/>
    <lineage>
        <taxon>Bacteria</taxon>
        <taxon>Bacillati</taxon>
        <taxon>Cyanobacteriota</taxon>
        <taxon>Cyanophyceae</taxon>
        <taxon>Synechococcales</taxon>
        <taxon>Merismopediaceae</taxon>
        <taxon>Synechocystis</taxon>
    </lineage>
</organism>
<evidence type="ECO:0000256" key="5">
    <source>
        <dbReference type="ARBA" id="ARBA00023002"/>
    </source>
</evidence>
<dbReference type="PANTHER" id="PTHR10720:SF0">
    <property type="entry name" value="HEME OXYGENASE"/>
    <property type="match status" value="1"/>
</dbReference>
<proteinExistence type="inferred from homology"/>
<dbReference type="PRINTS" id="PR00088">
    <property type="entry name" value="HAEMOXYGNASE"/>
</dbReference>
<evidence type="ECO:0000256" key="6">
    <source>
        <dbReference type="ARBA" id="ARBA00023004"/>
    </source>
</evidence>
<dbReference type="EC" id="1.14.14.18" evidence="2"/>